<dbReference type="AlphaFoldDB" id="A0A8J7VWE7"/>
<dbReference type="PROSITE" id="PS51885">
    <property type="entry name" value="NEPRILYSIN"/>
    <property type="match status" value="1"/>
</dbReference>
<reference evidence="11" key="2">
    <citation type="submission" date="2021-04" db="EMBL/GenBank/DDBJ databases">
        <authorList>
            <person name="Karlyshev A.V."/>
        </authorList>
    </citation>
    <scope>NUCLEOTIDE SEQUENCE</scope>
    <source>
        <strain evidence="11">LMG 29479</strain>
    </source>
</reference>
<feature type="compositionally biased region" description="Low complexity" evidence="8">
    <location>
        <begin position="50"/>
        <end position="60"/>
    </location>
</feature>
<evidence type="ECO:0000313" key="12">
    <source>
        <dbReference type="EMBL" id="MBS7457372.1"/>
    </source>
</evidence>
<dbReference type="SUPFAM" id="SSF55486">
    <property type="entry name" value="Metalloproteases ('zincins'), catalytic domain"/>
    <property type="match status" value="1"/>
</dbReference>
<feature type="region of interest" description="Disordered" evidence="8">
    <location>
        <begin position="102"/>
        <end position="121"/>
    </location>
</feature>
<dbReference type="InterPro" id="IPR042089">
    <property type="entry name" value="Peptidase_M13_dom_2"/>
</dbReference>
<keyword evidence="7" id="KW-0482">Metalloprotease</keyword>
<evidence type="ECO:0000256" key="8">
    <source>
        <dbReference type="SAM" id="MobiDB-lite"/>
    </source>
</evidence>
<evidence type="ECO:0000259" key="9">
    <source>
        <dbReference type="Pfam" id="PF01431"/>
    </source>
</evidence>
<gene>
    <name evidence="12" type="ORF">KB893_009520</name>
    <name evidence="11" type="ORF">KB893_11735</name>
</gene>
<protein>
    <submittedName>
        <fullName evidence="11">Peptidase</fullName>
    </submittedName>
</protein>
<dbReference type="Pfam" id="PF05649">
    <property type="entry name" value="Peptidase_M13_N"/>
    <property type="match status" value="1"/>
</dbReference>
<feature type="domain" description="Peptidase M13 C-terminal" evidence="9">
    <location>
        <begin position="579"/>
        <end position="779"/>
    </location>
</feature>
<dbReference type="EMBL" id="JAGQFT010000106">
    <property type="protein sequence ID" value="MBR0563176.1"/>
    <property type="molecule type" value="Genomic_DNA"/>
</dbReference>
<dbReference type="GO" id="GO:0046872">
    <property type="term" value="F:metal ion binding"/>
    <property type="evidence" value="ECO:0007669"/>
    <property type="project" value="UniProtKB-KW"/>
</dbReference>
<evidence type="ECO:0000256" key="2">
    <source>
        <dbReference type="ARBA" id="ARBA00007357"/>
    </source>
</evidence>
<dbReference type="PRINTS" id="PR00786">
    <property type="entry name" value="NEPRILYSIN"/>
</dbReference>
<organism evidence="11">
    <name type="scientific">Coralloluteibacterium stylophorae</name>
    <dbReference type="NCBI Taxonomy" id="1776034"/>
    <lineage>
        <taxon>Bacteria</taxon>
        <taxon>Pseudomonadati</taxon>
        <taxon>Pseudomonadota</taxon>
        <taxon>Gammaproteobacteria</taxon>
        <taxon>Lysobacterales</taxon>
        <taxon>Lysobacteraceae</taxon>
        <taxon>Coralloluteibacterium</taxon>
    </lineage>
</organism>
<comment type="cofactor">
    <cofactor evidence="1">
        <name>Zn(2+)</name>
        <dbReference type="ChEBI" id="CHEBI:29105"/>
    </cofactor>
</comment>
<dbReference type="InterPro" id="IPR000718">
    <property type="entry name" value="Peptidase_M13"/>
</dbReference>
<sequence length="783" mass="85283">MGAFPTEAPPKDEHRLPSPASVGGASAPIRPPVQEAPSGTAAPRSRRALRPAAAPLLRSAVGPRGRGIPICRPGVPVKPNASFRLLPLTLAVALSLGACGGDEPAQTASTDGTPAADTAPPSAVDAVREFQPTTPSAALAAGDVDPAIAACSDLNGYVNAKWLAANPVPADRTTWGSFELLGDRSLEIQHELVKATAAAEPEAGSIEAKIGDIWATGMDQAAIDAAGIAPLQPELDRIAALGDSDAVVAYLREAYARGEGGPFSFGANADYKNSEQVIAYAGQGGMGLPEKGYYVDEDKADIREAYVAYIARLLELSSTSAEQAQRDAQAVMDFETRLANASLSRIELRDPARRYNPVSLADADARTPHFAWPAFFEGIGVDAPEMFSMGQPEFFAELDAMLADESIETWKAYLRFHALDDAAPYLGSGFEQAAFEFHDKTLRGQEEMQPRWKRVLETVNGSMGMALGELYVQVAFPPESKAQMETLVGNLSEALKARLENLDWMSEETKARALEKWASFTPKIGYPDKWREWDGLETTRDSYLANVQAARAFNYRYMLDKIGQPVDKDEWHMTPQTVNAYYNPTRNEIVFPAAILQPPFFDPDADLASNYGGIGAVIGHEMMHGYDDSGSQFDAQGNFNSWWTDADRAEFEKRADALVAQFDEYRSVDDIAVKGRLTLGENIGDLGGLTIAYDALQNALEENPDARREVDGHTPEQRFFMNWATVWRRNFKDDELKVRLNTDPHAPANFRAVGAPSNLPAFAEAFECKPGDPMVRAERVVIW</sequence>
<dbReference type="Proteomes" id="UP000675747">
    <property type="component" value="Unassembled WGS sequence"/>
</dbReference>
<dbReference type="EMBL" id="JAGQFT020000005">
    <property type="protein sequence ID" value="MBS7457372.1"/>
    <property type="molecule type" value="Genomic_DNA"/>
</dbReference>
<proteinExistence type="inferred from homology"/>
<feature type="domain" description="Peptidase M13 N-terminal" evidence="10">
    <location>
        <begin position="151"/>
        <end position="527"/>
    </location>
</feature>
<reference evidence="12 13" key="1">
    <citation type="journal article" date="2021" name="Microbiol. Resour. Announc.">
        <title>Draft Genome Sequence of Coralloluteibacterium stylophorae LMG 29479T.</title>
        <authorList>
            <person name="Karlyshev A.V."/>
            <person name="Kudryashova E.B."/>
            <person name="Ariskina E.V."/>
            <person name="Conroy A.P."/>
            <person name="Abidueva E.Y."/>
        </authorList>
    </citation>
    <scope>NUCLEOTIDE SEQUENCE [LARGE SCALE GENOMIC DNA]</scope>
    <source>
        <strain evidence="12 13">LMG 29479</strain>
    </source>
</reference>
<evidence type="ECO:0000313" key="11">
    <source>
        <dbReference type="EMBL" id="MBR0563176.1"/>
    </source>
</evidence>
<dbReference type="GO" id="GO:0005886">
    <property type="term" value="C:plasma membrane"/>
    <property type="evidence" value="ECO:0007669"/>
    <property type="project" value="TreeGrafter"/>
</dbReference>
<evidence type="ECO:0000256" key="5">
    <source>
        <dbReference type="ARBA" id="ARBA00022801"/>
    </source>
</evidence>
<keyword evidence="6" id="KW-0862">Zinc</keyword>
<evidence type="ECO:0000313" key="13">
    <source>
        <dbReference type="Proteomes" id="UP000675747"/>
    </source>
</evidence>
<dbReference type="GO" id="GO:0016485">
    <property type="term" value="P:protein processing"/>
    <property type="evidence" value="ECO:0007669"/>
    <property type="project" value="TreeGrafter"/>
</dbReference>
<keyword evidence="5" id="KW-0378">Hydrolase</keyword>
<comment type="caution">
    <text evidence="11">The sequence shown here is derived from an EMBL/GenBank/DDBJ whole genome shotgun (WGS) entry which is preliminary data.</text>
</comment>
<dbReference type="Gene3D" id="3.40.390.10">
    <property type="entry name" value="Collagenase (Catalytic Domain)"/>
    <property type="match status" value="1"/>
</dbReference>
<keyword evidence="3" id="KW-0645">Protease</keyword>
<dbReference type="CDD" id="cd08662">
    <property type="entry name" value="M13"/>
    <property type="match status" value="1"/>
</dbReference>
<dbReference type="InterPro" id="IPR008753">
    <property type="entry name" value="Peptidase_M13_N"/>
</dbReference>
<name>A0A8J7VWE7_9GAMM</name>
<comment type="similarity">
    <text evidence="2">Belongs to the peptidase M13 family.</text>
</comment>
<dbReference type="InterPro" id="IPR018497">
    <property type="entry name" value="Peptidase_M13_C"/>
</dbReference>
<dbReference type="PANTHER" id="PTHR11733:SF167">
    <property type="entry name" value="FI17812P1-RELATED"/>
    <property type="match status" value="1"/>
</dbReference>
<dbReference type="InterPro" id="IPR024079">
    <property type="entry name" value="MetalloPept_cat_dom_sf"/>
</dbReference>
<evidence type="ECO:0000256" key="3">
    <source>
        <dbReference type="ARBA" id="ARBA00022670"/>
    </source>
</evidence>
<evidence type="ECO:0000256" key="1">
    <source>
        <dbReference type="ARBA" id="ARBA00001947"/>
    </source>
</evidence>
<evidence type="ECO:0000256" key="7">
    <source>
        <dbReference type="ARBA" id="ARBA00023049"/>
    </source>
</evidence>
<keyword evidence="13" id="KW-1185">Reference proteome</keyword>
<accession>A0A8J7VWE7</accession>
<dbReference type="Gene3D" id="1.10.1380.10">
    <property type="entry name" value="Neutral endopeptidase , domain2"/>
    <property type="match status" value="1"/>
</dbReference>
<evidence type="ECO:0000259" key="10">
    <source>
        <dbReference type="Pfam" id="PF05649"/>
    </source>
</evidence>
<keyword evidence="4" id="KW-0479">Metal-binding</keyword>
<dbReference type="GO" id="GO:0004222">
    <property type="term" value="F:metalloendopeptidase activity"/>
    <property type="evidence" value="ECO:0007669"/>
    <property type="project" value="InterPro"/>
</dbReference>
<evidence type="ECO:0000256" key="4">
    <source>
        <dbReference type="ARBA" id="ARBA00022723"/>
    </source>
</evidence>
<dbReference type="Pfam" id="PF01431">
    <property type="entry name" value="Peptidase_M13"/>
    <property type="match status" value="1"/>
</dbReference>
<dbReference type="PANTHER" id="PTHR11733">
    <property type="entry name" value="ZINC METALLOPROTEASE FAMILY M13 NEPRILYSIN-RELATED"/>
    <property type="match status" value="1"/>
</dbReference>
<evidence type="ECO:0000256" key="6">
    <source>
        <dbReference type="ARBA" id="ARBA00022833"/>
    </source>
</evidence>
<feature type="region of interest" description="Disordered" evidence="8">
    <location>
        <begin position="1"/>
        <end position="60"/>
    </location>
</feature>